<keyword evidence="4" id="KW-0067">ATP-binding</keyword>
<dbReference type="InterPro" id="IPR013689">
    <property type="entry name" value="RNA_helicase_ATP-dep_HrpB_C"/>
</dbReference>
<dbReference type="PROSITE" id="PS51192">
    <property type="entry name" value="HELICASE_ATP_BIND_1"/>
    <property type="match status" value="1"/>
</dbReference>
<evidence type="ECO:0000256" key="1">
    <source>
        <dbReference type="ARBA" id="ARBA00022741"/>
    </source>
</evidence>
<dbReference type="RefSeq" id="WP_262564190.1">
    <property type="nucleotide sequence ID" value="NZ_JAPFCC010000001.1"/>
</dbReference>
<organism evidence="7 8">
    <name type="scientific">Endozoicomonas gorgoniicola</name>
    <dbReference type="NCBI Taxonomy" id="1234144"/>
    <lineage>
        <taxon>Bacteria</taxon>
        <taxon>Pseudomonadati</taxon>
        <taxon>Pseudomonadota</taxon>
        <taxon>Gammaproteobacteria</taxon>
        <taxon>Oceanospirillales</taxon>
        <taxon>Endozoicomonadaceae</taxon>
        <taxon>Endozoicomonas</taxon>
    </lineage>
</organism>
<dbReference type="CDD" id="cd18791">
    <property type="entry name" value="SF2_C_RHA"/>
    <property type="match status" value="1"/>
</dbReference>
<dbReference type="InterPro" id="IPR010225">
    <property type="entry name" value="HrpB"/>
</dbReference>
<accession>A0ABT3MYI3</accession>
<protein>
    <submittedName>
        <fullName evidence="7">ATP-dependent helicase HrpB</fullName>
    </submittedName>
</protein>
<keyword evidence="1" id="KW-0547">Nucleotide-binding</keyword>
<dbReference type="SMART" id="SM00490">
    <property type="entry name" value="HELICc"/>
    <property type="match status" value="1"/>
</dbReference>
<dbReference type="Pfam" id="PF00270">
    <property type="entry name" value="DEAD"/>
    <property type="match status" value="1"/>
</dbReference>
<feature type="domain" description="Helicase C-terminal" evidence="6">
    <location>
        <begin position="218"/>
        <end position="388"/>
    </location>
</feature>
<dbReference type="NCBIfam" id="TIGR01970">
    <property type="entry name" value="DEAH_box_HrpB"/>
    <property type="match status" value="1"/>
</dbReference>
<keyword evidence="2" id="KW-0378">Hydrolase</keyword>
<dbReference type="InterPro" id="IPR027417">
    <property type="entry name" value="P-loop_NTPase"/>
</dbReference>
<dbReference type="Pfam" id="PF00271">
    <property type="entry name" value="Helicase_C"/>
    <property type="match status" value="1"/>
</dbReference>
<dbReference type="PANTHER" id="PTHR43519">
    <property type="entry name" value="ATP-DEPENDENT RNA HELICASE HRPB"/>
    <property type="match status" value="1"/>
</dbReference>
<proteinExistence type="predicted"/>
<dbReference type="EMBL" id="JAPFCC010000001">
    <property type="protein sequence ID" value="MCW7554435.1"/>
    <property type="molecule type" value="Genomic_DNA"/>
</dbReference>
<dbReference type="InterPro" id="IPR011545">
    <property type="entry name" value="DEAD/DEAH_box_helicase_dom"/>
</dbReference>
<keyword evidence="8" id="KW-1185">Reference proteome</keyword>
<dbReference type="PIRSF" id="PIRSF005496">
    <property type="entry name" value="ATP_hel_hrpB"/>
    <property type="match status" value="1"/>
</dbReference>
<dbReference type="PROSITE" id="PS51194">
    <property type="entry name" value="HELICASE_CTER"/>
    <property type="match status" value="1"/>
</dbReference>
<evidence type="ECO:0000256" key="2">
    <source>
        <dbReference type="ARBA" id="ARBA00022801"/>
    </source>
</evidence>
<dbReference type="InterPro" id="IPR007502">
    <property type="entry name" value="Helicase-assoc_dom"/>
</dbReference>
<evidence type="ECO:0000259" key="5">
    <source>
        <dbReference type="PROSITE" id="PS51192"/>
    </source>
</evidence>
<reference evidence="7 8" key="1">
    <citation type="submission" date="2022-10" db="EMBL/GenBank/DDBJ databases">
        <title>High-quality genome sequences of two octocoral-associated bacteria, Endozoicomonas euniceicola EF212 and Endozoicomonas gorgoniicola PS125.</title>
        <authorList>
            <person name="Chiou Y.-J."/>
            <person name="Chen Y.-H."/>
        </authorList>
    </citation>
    <scope>NUCLEOTIDE SEQUENCE [LARGE SCALE GENOMIC DNA]</scope>
    <source>
        <strain evidence="7 8">PS125</strain>
    </source>
</reference>
<evidence type="ECO:0000313" key="7">
    <source>
        <dbReference type="EMBL" id="MCW7554435.1"/>
    </source>
</evidence>
<evidence type="ECO:0000256" key="4">
    <source>
        <dbReference type="ARBA" id="ARBA00022840"/>
    </source>
</evidence>
<dbReference type="CDD" id="cd17990">
    <property type="entry name" value="DEXHc_HrpB"/>
    <property type="match status" value="1"/>
</dbReference>
<dbReference type="InterPro" id="IPR049614">
    <property type="entry name" value="HrpB_DEXH"/>
</dbReference>
<dbReference type="InterPro" id="IPR001650">
    <property type="entry name" value="Helicase_C-like"/>
</dbReference>
<keyword evidence="3 7" id="KW-0347">Helicase</keyword>
<dbReference type="SMART" id="SM00487">
    <property type="entry name" value="DEXDc"/>
    <property type="match status" value="1"/>
</dbReference>
<evidence type="ECO:0000259" key="6">
    <source>
        <dbReference type="PROSITE" id="PS51194"/>
    </source>
</evidence>
<dbReference type="InterPro" id="IPR014001">
    <property type="entry name" value="Helicase_ATP-bd"/>
</dbReference>
<evidence type="ECO:0000313" key="8">
    <source>
        <dbReference type="Proteomes" id="UP001209854"/>
    </source>
</evidence>
<dbReference type="SMART" id="SM00847">
    <property type="entry name" value="HA2"/>
    <property type="match status" value="1"/>
</dbReference>
<sequence>MAALPNHLPVSQILPQLRQELNDDKCVLLQAPPGAGKTTLVPLDLLQADFLNGQKILLLEPRRLAARSVARRMAGLLGEEVGVTVGWRMQLDTRVSAKTRIEVVTEGVLTRMLQSDPSLEGVGLVIFDEFHERSLQADLGLALALQCQEGYREEDNPLKILVMSATLATEEIAGFLNCPVIKSEGKSYPVTCYYRERSLARGVAIRDKRELISQCASTIQTALSRHDGSVLVFLPGVGEIRQVAQALESGSLSDALFKKVTIHQLYGDLDKQAQDRAIQPAPEGLRKIVLTTAIAESSLTIEGVHIVVDAGLTRTARFNPRTGMSSLDTIRVSRASAEQRAGRAGRLAPGHCYRLWTETEQQQLMAHSAPEIVNADLSALTLELLAWGVSDPNELEWLTPVPAPAFARAMDLLEQLGAVRKNEDQPGITRHGQRMAELGLHPRLAHMVLMAKKYDTEWLAAQLCVLLSERDPLAGVRDAGSDINLRLSLLEGQAIPGMTVSRSQINHYKQLSRQWQKRLGLAAHRKDYQTDDIALLLACAYPDRVAQRRSQNGRYLMSSGQGVTFRDAEPLSAEDYLVIPSLGGHSHQREALIYLACPVTTTVIERLFHEQIDTIDDIRWDKKEKAVIANRVDKFKAITLSSKAIENLNPDIKTKGLMSGIREMGLSVLPWDKASEGFRHRIQCLYRIDDSWPDFSDQALLNTLEEWLAPFLAGMSRLEHLKQLNMTQCLQAATDWSRLQELDKQAPEKLEVPSGSQIRIDYSNPQEPILAVKLQELFGLSKTPELAYGKVPLTIELLSPARRPVQKTQDLESFWNNTYQEVKKELKGRYSKHWWPDSPWVAVPTSKCKPKK</sequence>
<dbReference type="GO" id="GO:0004386">
    <property type="term" value="F:helicase activity"/>
    <property type="evidence" value="ECO:0007669"/>
    <property type="project" value="UniProtKB-KW"/>
</dbReference>
<evidence type="ECO:0000256" key="3">
    <source>
        <dbReference type="ARBA" id="ARBA00022806"/>
    </source>
</evidence>
<dbReference type="SUPFAM" id="SSF52540">
    <property type="entry name" value="P-loop containing nucleoside triphosphate hydrolases"/>
    <property type="match status" value="1"/>
</dbReference>
<dbReference type="PANTHER" id="PTHR43519:SF1">
    <property type="entry name" value="ATP-DEPENDENT RNA HELICASE HRPB"/>
    <property type="match status" value="1"/>
</dbReference>
<gene>
    <name evidence="7" type="primary">hrpB</name>
    <name evidence="7" type="ORF">NX722_17765</name>
</gene>
<dbReference type="Proteomes" id="UP001209854">
    <property type="component" value="Unassembled WGS sequence"/>
</dbReference>
<name>A0ABT3MYI3_9GAMM</name>
<dbReference type="Gene3D" id="3.40.50.300">
    <property type="entry name" value="P-loop containing nucleotide triphosphate hydrolases"/>
    <property type="match status" value="2"/>
</dbReference>
<dbReference type="Gene3D" id="1.20.120.1080">
    <property type="match status" value="1"/>
</dbReference>
<comment type="caution">
    <text evidence="7">The sequence shown here is derived from an EMBL/GenBank/DDBJ whole genome shotgun (WGS) entry which is preliminary data.</text>
</comment>
<feature type="domain" description="Helicase ATP-binding" evidence="5">
    <location>
        <begin position="18"/>
        <end position="185"/>
    </location>
</feature>
<dbReference type="Pfam" id="PF08482">
    <property type="entry name" value="HrpB_C"/>
    <property type="match status" value="1"/>
</dbReference>